<dbReference type="AlphaFoldDB" id="A0A6N9TVD6"/>
<name>A0A6N9TVD6_STRHA</name>
<sequence>AGAAAALLGAFALVLGSLLLAGPPVERYAGADAVVAADQEVSYTAKPWGSEPRTVSAYLPERVRLDRALVARAAAA</sequence>
<dbReference type="EMBL" id="JAAGLQ010000162">
    <property type="protein sequence ID" value="NEA15348.1"/>
    <property type="molecule type" value="Genomic_DNA"/>
</dbReference>
<dbReference type="Proteomes" id="UP000471293">
    <property type="component" value="Unassembled WGS sequence"/>
</dbReference>
<protein>
    <submittedName>
        <fullName evidence="1">Uncharacterized protein</fullName>
    </submittedName>
</protein>
<evidence type="ECO:0000313" key="2">
    <source>
        <dbReference type="Proteomes" id="UP000471293"/>
    </source>
</evidence>
<proteinExistence type="predicted"/>
<reference evidence="1 2" key="1">
    <citation type="submission" date="2020-01" db="EMBL/GenBank/DDBJ databases">
        <title>Insect and environment-associated Actinomycetes.</title>
        <authorList>
            <person name="Currrie C."/>
            <person name="Chevrette M."/>
            <person name="Carlson C."/>
            <person name="Stubbendieck R."/>
            <person name="Wendt-Pienkowski E."/>
        </authorList>
    </citation>
    <scope>NUCLEOTIDE SEQUENCE [LARGE SCALE GENOMIC DNA]</scope>
    <source>
        <strain evidence="1 2">SID11342</strain>
    </source>
</reference>
<feature type="non-terminal residue" evidence="1">
    <location>
        <position position="1"/>
    </location>
</feature>
<comment type="caution">
    <text evidence="1">The sequence shown here is derived from an EMBL/GenBank/DDBJ whole genome shotgun (WGS) entry which is preliminary data.</text>
</comment>
<evidence type="ECO:0000313" key="1">
    <source>
        <dbReference type="EMBL" id="NEA15348.1"/>
    </source>
</evidence>
<dbReference type="RefSeq" id="WP_164343195.1">
    <property type="nucleotide sequence ID" value="NZ_JAAGLQ010000162.1"/>
</dbReference>
<gene>
    <name evidence="1" type="ORF">G3I29_07350</name>
</gene>
<feature type="non-terminal residue" evidence="1">
    <location>
        <position position="76"/>
    </location>
</feature>
<organism evidence="1 2">
    <name type="scientific">Streptomyces halstedii</name>
    <dbReference type="NCBI Taxonomy" id="1944"/>
    <lineage>
        <taxon>Bacteria</taxon>
        <taxon>Bacillati</taxon>
        <taxon>Actinomycetota</taxon>
        <taxon>Actinomycetes</taxon>
        <taxon>Kitasatosporales</taxon>
        <taxon>Streptomycetaceae</taxon>
        <taxon>Streptomyces</taxon>
    </lineage>
</organism>
<accession>A0A6N9TVD6</accession>